<evidence type="ECO:0000259" key="2">
    <source>
        <dbReference type="PROSITE" id="PS50887"/>
    </source>
</evidence>
<accession>C3JY16</accession>
<name>C3JY16_PSEFS</name>
<dbReference type="Pfam" id="PF00990">
    <property type="entry name" value="GGDEF"/>
    <property type="match status" value="1"/>
</dbReference>
<dbReference type="SUPFAM" id="SSF55785">
    <property type="entry name" value="PYP-like sensor domain (PAS domain)"/>
    <property type="match status" value="1"/>
</dbReference>
<dbReference type="Proteomes" id="UP001152918">
    <property type="component" value="Chromosome"/>
</dbReference>
<reference evidence="4" key="1">
    <citation type="journal article" date="2009" name="Genome Biol.">
        <title>Genomic and genetic analyses of diversity and plant interactions of Pseudomonas fluorescens.</title>
        <authorList>
            <person name="Silby M.W."/>
            <person name="Cerdeno-Tarraga A.M."/>
            <person name="Vernikos G.S."/>
            <person name="Giddens S.R."/>
            <person name="Jackson R.W."/>
            <person name="Preston G.M."/>
            <person name="Zhang X.X."/>
            <person name="Moon C.D."/>
            <person name="Gehrig S.M."/>
            <person name="Godfrey S.A."/>
            <person name="Knight C.G."/>
            <person name="Malone J.G."/>
            <person name="Robinson Z."/>
            <person name="Spiers A.J."/>
            <person name="Harris S."/>
            <person name="Challis G.L."/>
            <person name="Yaxley A.M."/>
            <person name="Harris D."/>
            <person name="Seeger K."/>
            <person name="Murphy L."/>
            <person name="Rutter S."/>
            <person name="Squares R."/>
            <person name="Quail M.A."/>
            <person name="Saunders E."/>
            <person name="Mavromatis K."/>
            <person name="Brettin T.S."/>
            <person name="Bentley S.D."/>
            <person name="Hothersall J."/>
            <person name="Stephens E."/>
            <person name="Thomas C.M."/>
            <person name="Parkhill J."/>
            <person name="Levy S.B."/>
            <person name="Rainey P.B."/>
            <person name="Thomson N.R."/>
        </authorList>
    </citation>
    <scope>NUCLEOTIDE SEQUENCE [LARGE SCALE GENOMIC DNA]</scope>
    <source>
        <strain evidence="4">SBW25</strain>
    </source>
</reference>
<protein>
    <submittedName>
        <fullName evidence="3 4">Sensory box GGDEF/EAL domain protein</fullName>
    </submittedName>
</protein>
<dbReference type="SMART" id="SM00091">
    <property type="entry name" value="PAS"/>
    <property type="match status" value="1"/>
</dbReference>
<dbReference type="CDD" id="cd01949">
    <property type="entry name" value="GGDEF"/>
    <property type="match status" value="1"/>
</dbReference>
<dbReference type="PROSITE" id="PS50887">
    <property type="entry name" value="GGDEF"/>
    <property type="match status" value="1"/>
</dbReference>
<dbReference type="SMART" id="SM00267">
    <property type="entry name" value="GGDEF"/>
    <property type="match status" value="1"/>
</dbReference>
<organism evidence="4">
    <name type="scientific">Pseudomonas fluorescens (strain SBW25)</name>
    <dbReference type="NCBI Taxonomy" id="216595"/>
    <lineage>
        <taxon>Bacteria</taxon>
        <taxon>Pseudomonadati</taxon>
        <taxon>Pseudomonadota</taxon>
        <taxon>Gammaproteobacteria</taxon>
        <taxon>Pseudomonadales</taxon>
        <taxon>Pseudomonadaceae</taxon>
        <taxon>Pseudomonas</taxon>
    </lineage>
</organism>
<dbReference type="PROSITE" id="PS50112">
    <property type="entry name" value="PAS"/>
    <property type="match status" value="1"/>
</dbReference>
<gene>
    <name evidence="4" type="ordered locus">PFLU_3760</name>
</gene>
<dbReference type="NCBIfam" id="TIGR00229">
    <property type="entry name" value="sensory_box"/>
    <property type="match status" value="1"/>
</dbReference>
<dbReference type="InterPro" id="IPR035965">
    <property type="entry name" value="PAS-like_dom_sf"/>
</dbReference>
<dbReference type="KEGG" id="pfs:PFLU_3760"/>
<dbReference type="AlphaFoldDB" id="C3JY16"/>
<feature type="domain" description="GGDEF" evidence="2">
    <location>
        <begin position="170"/>
        <end position="302"/>
    </location>
</feature>
<dbReference type="Pfam" id="PF08447">
    <property type="entry name" value="PAS_3"/>
    <property type="match status" value="1"/>
</dbReference>
<dbReference type="eggNOG" id="COG2199">
    <property type="taxonomic scope" value="Bacteria"/>
</dbReference>
<evidence type="ECO:0000313" key="3">
    <source>
        <dbReference type="EMBL" id="CAI2797957.1"/>
    </source>
</evidence>
<dbReference type="Gene3D" id="3.30.70.270">
    <property type="match status" value="1"/>
</dbReference>
<dbReference type="SUPFAM" id="SSF55073">
    <property type="entry name" value="Nucleotide cyclase"/>
    <property type="match status" value="1"/>
</dbReference>
<dbReference type="EMBL" id="AM181176">
    <property type="protein sequence ID" value="CAY50040.1"/>
    <property type="molecule type" value="Genomic_DNA"/>
</dbReference>
<reference evidence="3" key="2">
    <citation type="submission" date="2023-10" db="EMBL/GenBank/DDBJ databases">
        <authorList>
            <person name="Fortmann-Grote C."/>
        </authorList>
    </citation>
    <scope>NUCLEOTIDE SEQUENCE</scope>
    <source>
        <strain evidence="3">SBW25</strain>
    </source>
</reference>
<dbReference type="InterPro" id="IPR013655">
    <property type="entry name" value="PAS_fold_3"/>
</dbReference>
<dbReference type="PANTHER" id="PTHR44757:SF2">
    <property type="entry name" value="BIOFILM ARCHITECTURE MAINTENANCE PROTEIN MBAA"/>
    <property type="match status" value="1"/>
</dbReference>
<dbReference type="Gene3D" id="3.30.450.20">
    <property type="entry name" value="PAS domain"/>
    <property type="match status" value="1"/>
</dbReference>
<proteinExistence type="predicted"/>
<dbReference type="CDD" id="cd00130">
    <property type="entry name" value="PAS"/>
    <property type="match status" value="1"/>
</dbReference>
<evidence type="ECO:0000313" key="4">
    <source>
        <dbReference type="EMBL" id="CAY50040.1"/>
    </source>
</evidence>
<dbReference type="PANTHER" id="PTHR44757">
    <property type="entry name" value="DIGUANYLATE CYCLASE DGCP"/>
    <property type="match status" value="1"/>
</dbReference>
<dbReference type="InterPro" id="IPR000014">
    <property type="entry name" value="PAS"/>
</dbReference>
<dbReference type="EMBL" id="OV986001">
    <property type="protein sequence ID" value="CAI2797957.1"/>
    <property type="molecule type" value="Genomic_DNA"/>
</dbReference>
<dbReference type="InterPro" id="IPR000160">
    <property type="entry name" value="GGDEF_dom"/>
</dbReference>
<dbReference type="NCBIfam" id="TIGR00254">
    <property type="entry name" value="GGDEF"/>
    <property type="match status" value="1"/>
</dbReference>
<dbReference type="InterPro" id="IPR043128">
    <property type="entry name" value="Rev_trsase/Diguanyl_cyclase"/>
</dbReference>
<evidence type="ECO:0000259" key="1">
    <source>
        <dbReference type="PROSITE" id="PS50112"/>
    </source>
</evidence>
<sequence length="302" mass="33696">MIRPSEPDVRRPMPVDLQALYPKLIHLMLDTVFVVDGENQIVFVSDACEALLGYRAQELTGTLITHYMHPEDLARTRASIVRVMNGQPHVDFRNRYLRKDGSVVHILWAAFWSQEVGARIGVARDITALTQAEEELRFLAHHDPLTALTNRSLFNARLDHALQTARSHNHTLALLFLDINDFKGINDVHGHAMGDRVLCVIARRLERCVRENDLVARMGGDEFTVMITDIQSPDAVAGKVAQILAVMSEPLGAEFGGVKMPTCSVGVAFYPGDGEDADTLLSHADGEMYRIKRQRFATEGRS</sequence>
<dbReference type="InterPro" id="IPR052155">
    <property type="entry name" value="Biofilm_reg_signaling"/>
</dbReference>
<dbReference type="InterPro" id="IPR029787">
    <property type="entry name" value="Nucleotide_cyclase"/>
</dbReference>
<feature type="domain" description="PAS" evidence="1">
    <location>
        <begin position="17"/>
        <end position="87"/>
    </location>
</feature>
<dbReference type="HOGENOM" id="CLU_000445_11_4_6"/>